<keyword evidence="3" id="KW-1185">Reference proteome</keyword>
<proteinExistence type="predicted"/>
<name>A0A1I0FSJ0_9FIRM</name>
<dbReference type="SUPFAM" id="SSF53448">
    <property type="entry name" value="Nucleotide-diphospho-sugar transferases"/>
    <property type="match status" value="1"/>
</dbReference>
<dbReference type="AlphaFoldDB" id="A0A1I0FSJ0"/>
<organism evidence="2 3">
    <name type="scientific">Thomasclavelia cocleata</name>
    <dbReference type="NCBI Taxonomy" id="69824"/>
    <lineage>
        <taxon>Bacteria</taxon>
        <taxon>Bacillati</taxon>
        <taxon>Bacillota</taxon>
        <taxon>Erysipelotrichia</taxon>
        <taxon>Erysipelotrichales</taxon>
        <taxon>Coprobacillaceae</taxon>
        <taxon>Thomasclavelia</taxon>
    </lineage>
</organism>
<dbReference type="Pfam" id="PF12804">
    <property type="entry name" value="NTP_transf_3"/>
    <property type="match status" value="1"/>
</dbReference>
<gene>
    <name evidence="2" type="ORF">SAMN04489758_12141</name>
</gene>
<dbReference type="InterPro" id="IPR029044">
    <property type="entry name" value="Nucleotide-diphossugar_trans"/>
</dbReference>
<dbReference type="InterPro" id="IPR025877">
    <property type="entry name" value="MobA-like_NTP_Trfase"/>
</dbReference>
<keyword evidence="2" id="KW-0808">Transferase</keyword>
<sequence length="194" mass="22584">MRTYIIYLAAGNSIRFGSNKLLYKVRGKELYRYGLDNLIKLSSNRSDCKLIVVTQYLEIISCYPELDYIYSSKCQEGLSYSIKAGIEMINQQDNFQIMFVVADQIYLNYQTLNKMLDIYNNSNYSLASMIYQGRVGNPTIFDATYIEELMKLEGDQGGRKIINQHQDKCLFYQIENGLELLDIDKLEDLIDDYQ</sequence>
<dbReference type="RefSeq" id="WP_092354493.1">
    <property type="nucleotide sequence ID" value="NZ_CASVCK010000004.1"/>
</dbReference>
<dbReference type="OrthoDB" id="9797742at2"/>
<feature type="domain" description="MobA-like NTP transferase" evidence="1">
    <location>
        <begin position="6"/>
        <end position="166"/>
    </location>
</feature>
<dbReference type="GeneID" id="78288724"/>
<evidence type="ECO:0000313" key="3">
    <source>
        <dbReference type="Proteomes" id="UP000198558"/>
    </source>
</evidence>
<accession>A0A1I0FSJ0</accession>
<dbReference type="EMBL" id="FOIN01000021">
    <property type="protein sequence ID" value="SET60606.1"/>
    <property type="molecule type" value="Genomic_DNA"/>
</dbReference>
<evidence type="ECO:0000259" key="1">
    <source>
        <dbReference type="Pfam" id="PF12804"/>
    </source>
</evidence>
<protein>
    <submittedName>
        <fullName evidence="2">Molybdenum cofactor cytidylyltransferase</fullName>
    </submittedName>
</protein>
<keyword evidence="2" id="KW-0548">Nucleotidyltransferase</keyword>
<dbReference type="Gene3D" id="3.90.550.10">
    <property type="entry name" value="Spore Coat Polysaccharide Biosynthesis Protein SpsA, Chain A"/>
    <property type="match status" value="1"/>
</dbReference>
<dbReference type="PANTHER" id="PTHR43777:SF1">
    <property type="entry name" value="MOLYBDENUM COFACTOR CYTIDYLYLTRANSFERASE"/>
    <property type="match status" value="1"/>
</dbReference>
<dbReference type="GO" id="GO:0016779">
    <property type="term" value="F:nucleotidyltransferase activity"/>
    <property type="evidence" value="ECO:0007669"/>
    <property type="project" value="UniProtKB-KW"/>
</dbReference>
<evidence type="ECO:0000313" key="2">
    <source>
        <dbReference type="EMBL" id="SET60606.1"/>
    </source>
</evidence>
<reference evidence="3" key="1">
    <citation type="submission" date="2016-10" db="EMBL/GenBank/DDBJ databases">
        <authorList>
            <person name="Varghese N."/>
            <person name="Submissions S."/>
        </authorList>
    </citation>
    <scope>NUCLEOTIDE SEQUENCE [LARGE SCALE GENOMIC DNA]</scope>
    <source>
        <strain evidence="3">DSM 1551</strain>
    </source>
</reference>
<dbReference type="Proteomes" id="UP000198558">
    <property type="component" value="Unassembled WGS sequence"/>
</dbReference>
<dbReference type="CDD" id="cd04182">
    <property type="entry name" value="GT_2_like_f"/>
    <property type="match status" value="1"/>
</dbReference>
<dbReference type="PANTHER" id="PTHR43777">
    <property type="entry name" value="MOLYBDENUM COFACTOR CYTIDYLYLTRANSFERASE"/>
    <property type="match status" value="1"/>
</dbReference>